<keyword evidence="3" id="KW-1185">Reference proteome</keyword>
<sequence length="839" mass="92336">MLPSLSTSESVCAPSPRHPSAFNPSRFAVLDTDGPLPIQSREVQWTTGENVEARMLLRLAEEDIASGSPEQFKRVVALMNEIATDPAAETPDSLLIMRRIAADLRMSAINGSLPPDTRAVTRSFLFNCVMKLSSKILSQPNKELVVESVALLACIASQFEDWEESYAILRKQIILPINALYEESPDSPEIVSLFPHLVASISAFWLSPVSQVRRASVILGQLLKIIRILGNSHRYECAEQSLKSLLMRLRDPELIPTATSAIGELLRTAHEKHGDGDPLSFKFFSKIIDPMETMKLAGWNFADAALADVWAGSIKCGTRIISDTFPHVPKPLRGVINAQAFGRCDDCNEAVLGRAQNSFDLTKTELQVFPEVRWWLTKVARLWTWFCAVDDEEVRKEALGRQYQATRRVLGCRDFSPHDHSHDARPGSSSIPRSFTSTLSESTVVDFEAATESDHHSSHTSALLSRSRPSSNAHIQMRQRVSSGSTLASVPEDSEERLEAVAMPPTFHRAPQAPSVPSETLRTPGTRQHKHTAVGVLSSTSRTNTRYSPIRPSYSQSAPATPSSSRRSKQRSQSNPPPSEMTGNTTMKSPSHGPEKPNSLKRGHPLSSSMKENERDFVNKRARTSLDLTLMKSPSSRDPYQPPASSDAPSFFQKLTRIGSRRRKSGSAHSATTRPEAVAGPSRIPSLETTLLSAFNLPEVPATPRRTRDHAAYSLYTPQAPGSIYHIEDRLKHDNGWVEGLTKLWFDSTAPVDDGGVRGSQEFVWHSEQPSGEGQPHPVPSSSAIPVTHHSIAGRLTEETDENEENEIGTPSAAGILSTQSTPTHRVTRMSTPFFGSNL</sequence>
<gene>
    <name evidence="2" type="ORF">SISSUDRAFT_1040250</name>
</gene>
<name>A0A166I1G7_9AGAM</name>
<feature type="region of interest" description="Disordered" evidence="1">
    <location>
        <begin position="448"/>
        <end position="683"/>
    </location>
</feature>
<reference evidence="2 3" key="1">
    <citation type="journal article" date="2016" name="Mol. Biol. Evol.">
        <title>Comparative Genomics of Early-Diverging Mushroom-Forming Fungi Provides Insights into the Origins of Lignocellulose Decay Capabilities.</title>
        <authorList>
            <person name="Nagy L.G."/>
            <person name="Riley R."/>
            <person name="Tritt A."/>
            <person name="Adam C."/>
            <person name="Daum C."/>
            <person name="Floudas D."/>
            <person name="Sun H."/>
            <person name="Yadav J.S."/>
            <person name="Pangilinan J."/>
            <person name="Larsson K.H."/>
            <person name="Matsuura K."/>
            <person name="Barry K."/>
            <person name="Labutti K."/>
            <person name="Kuo R."/>
            <person name="Ohm R.A."/>
            <person name="Bhattacharya S.S."/>
            <person name="Shirouzu T."/>
            <person name="Yoshinaga Y."/>
            <person name="Martin F.M."/>
            <person name="Grigoriev I.V."/>
            <person name="Hibbett D.S."/>
        </authorList>
    </citation>
    <scope>NUCLEOTIDE SEQUENCE [LARGE SCALE GENOMIC DNA]</scope>
    <source>
        <strain evidence="2 3">HHB10207 ss-3</strain>
    </source>
</reference>
<dbReference type="AlphaFoldDB" id="A0A166I1G7"/>
<feature type="compositionally biased region" description="Polar residues" evidence="1">
    <location>
        <begin position="515"/>
        <end position="526"/>
    </location>
</feature>
<evidence type="ECO:0000313" key="3">
    <source>
        <dbReference type="Proteomes" id="UP000076798"/>
    </source>
</evidence>
<organism evidence="2 3">
    <name type="scientific">Sistotremastrum suecicum HHB10207 ss-3</name>
    <dbReference type="NCBI Taxonomy" id="1314776"/>
    <lineage>
        <taxon>Eukaryota</taxon>
        <taxon>Fungi</taxon>
        <taxon>Dikarya</taxon>
        <taxon>Basidiomycota</taxon>
        <taxon>Agaricomycotina</taxon>
        <taxon>Agaricomycetes</taxon>
        <taxon>Sistotremastrales</taxon>
        <taxon>Sistotremastraceae</taxon>
        <taxon>Sistotremastrum</taxon>
    </lineage>
</organism>
<feature type="compositionally biased region" description="Polar residues" evidence="1">
    <location>
        <begin position="632"/>
        <end position="648"/>
    </location>
</feature>
<proteinExistence type="predicted"/>
<feature type="compositionally biased region" description="Polar residues" evidence="1">
    <location>
        <begin position="817"/>
        <end position="839"/>
    </location>
</feature>
<evidence type="ECO:0000313" key="2">
    <source>
        <dbReference type="EMBL" id="KZT43291.1"/>
    </source>
</evidence>
<feature type="region of interest" description="Disordered" evidence="1">
    <location>
        <begin position="797"/>
        <end position="839"/>
    </location>
</feature>
<evidence type="ECO:0000256" key="1">
    <source>
        <dbReference type="SAM" id="MobiDB-lite"/>
    </source>
</evidence>
<dbReference type="Proteomes" id="UP000076798">
    <property type="component" value="Unassembled WGS sequence"/>
</dbReference>
<dbReference type="EMBL" id="KV428008">
    <property type="protein sequence ID" value="KZT43291.1"/>
    <property type="molecule type" value="Genomic_DNA"/>
</dbReference>
<feature type="compositionally biased region" description="Polar residues" evidence="1">
    <location>
        <begin position="459"/>
        <end position="488"/>
    </location>
</feature>
<feature type="compositionally biased region" description="Polar residues" evidence="1">
    <location>
        <begin position="537"/>
        <end position="547"/>
    </location>
</feature>
<feature type="compositionally biased region" description="Low complexity" evidence="1">
    <location>
        <begin position="552"/>
        <end position="565"/>
    </location>
</feature>
<accession>A0A166I1G7</accession>
<feature type="region of interest" description="Disordered" evidence="1">
    <location>
        <begin position="414"/>
        <end position="435"/>
    </location>
</feature>
<feature type="compositionally biased region" description="Basic and acidic residues" evidence="1">
    <location>
        <begin position="415"/>
        <end position="425"/>
    </location>
</feature>
<protein>
    <submittedName>
        <fullName evidence="2">Uncharacterized protein</fullName>
    </submittedName>
</protein>